<dbReference type="Proteomes" id="UP000799755">
    <property type="component" value="Unassembled WGS sequence"/>
</dbReference>
<accession>A0ACB6R8I9</accession>
<dbReference type="EMBL" id="MU003497">
    <property type="protein sequence ID" value="KAF2475060.1"/>
    <property type="molecule type" value="Genomic_DNA"/>
</dbReference>
<organism evidence="1 2">
    <name type="scientific">Lindgomyces ingoldianus</name>
    <dbReference type="NCBI Taxonomy" id="673940"/>
    <lineage>
        <taxon>Eukaryota</taxon>
        <taxon>Fungi</taxon>
        <taxon>Dikarya</taxon>
        <taxon>Ascomycota</taxon>
        <taxon>Pezizomycotina</taxon>
        <taxon>Dothideomycetes</taxon>
        <taxon>Pleosporomycetidae</taxon>
        <taxon>Pleosporales</taxon>
        <taxon>Lindgomycetaceae</taxon>
        <taxon>Lindgomyces</taxon>
    </lineage>
</organism>
<protein>
    <submittedName>
        <fullName evidence="1">Uncharacterized protein</fullName>
    </submittedName>
</protein>
<feature type="non-terminal residue" evidence="1">
    <location>
        <position position="1"/>
    </location>
</feature>
<comment type="caution">
    <text evidence="1">The sequence shown here is derived from an EMBL/GenBank/DDBJ whole genome shotgun (WGS) entry which is preliminary data.</text>
</comment>
<keyword evidence="2" id="KW-1185">Reference proteome</keyword>
<evidence type="ECO:0000313" key="1">
    <source>
        <dbReference type="EMBL" id="KAF2475060.1"/>
    </source>
</evidence>
<evidence type="ECO:0000313" key="2">
    <source>
        <dbReference type="Proteomes" id="UP000799755"/>
    </source>
</evidence>
<proteinExistence type="predicted"/>
<sequence>IWGHRMHQGEIQLQGHPMAVTENLYLALQNLRSTKEYRTLWIDALCINQSQQEEREKRVPLMSSIYKKARSVVIWLGESWKNSELAIEYMRKLGENQNLHINPKLTPSAEVKGKSMNSGEIQDALKKFFGFPWWSRAWTVQEWVLAQESMFQCGNYVLDGQLARRSVRHFFHHQHGCCSKLDDPAQLSLFHSLIVMESLEYVRLLLNEISFPYILSQFRLRQAKDMRDKVYGMLGLATGECERLVEPKYSPYTVEELFEASALAVVERKKLEVLSHIPPFEQPNLNLPSFVPDWTSSCEKDKTYTRWLNWLGRLRLYNSCGSKAADMKIIAPGRIALRAIVLDEIEATGSVFDSLPFRTGPL</sequence>
<gene>
    <name evidence="1" type="ORF">BDR25DRAFT_214257</name>
</gene>
<reference evidence="1" key="1">
    <citation type="journal article" date="2020" name="Stud. Mycol.">
        <title>101 Dothideomycetes genomes: a test case for predicting lifestyles and emergence of pathogens.</title>
        <authorList>
            <person name="Haridas S."/>
            <person name="Albert R."/>
            <person name="Binder M."/>
            <person name="Bloem J."/>
            <person name="Labutti K."/>
            <person name="Salamov A."/>
            <person name="Andreopoulos B."/>
            <person name="Baker S."/>
            <person name="Barry K."/>
            <person name="Bills G."/>
            <person name="Bluhm B."/>
            <person name="Cannon C."/>
            <person name="Castanera R."/>
            <person name="Culley D."/>
            <person name="Daum C."/>
            <person name="Ezra D."/>
            <person name="Gonzalez J."/>
            <person name="Henrissat B."/>
            <person name="Kuo A."/>
            <person name="Liang C."/>
            <person name="Lipzen A."/>
            <person name="Lutzoni F."/>
            <person name="Magnuson J."/>
            <person name="Mondo S."/>
            <person name="Nolan M."/>
            <person name="Ohm R."/>
            <person name="Pangilinan J."/>
            <person name="Park H.-J."/>
            <person name="Ramirez L."/>
            <person name="Alfaro M."/>
            <person name="Sun H."/>
            <person name="Tritt A."/>
            <person name="Yoshinaga Y."/>
            <person name="Zwiers L.-H."/>
            <person name="Turgeon B."/>
            <person name="Goodwin S."/>
            <person name="Spatafora J."/>
            <person name="Crous P."/>
            <person name="Grigoriev I."/>
        </authorList>
    </citation>
    <scope>NUCLEOTIDE SEQUENCE</scope>
    <source>
        <strain evidence="1">ATCC 200398</strain>
    </source>
</reference>
<name>A0ACB6R8I9_9PLEO</name>